<comment type="caution">
    <text evidence="1">The sequence shown here is derived from an EMBL/GenBank/DDBJ whole genome shotgun (WGS) entry which is preliminary data.</text>
</comment>
<organism evidence="1 2">
    <name type="scientific">Erythrobacter dokdonensis DSW-74</name>
    <dbReference type="NCBI Taxonomy" id="1300349"/>
    <lineage>
        <taxon>Bacteria</taxon>
        <taxon>Pseudomonadati</taxon>
        <taxon>Pseudomonadota</taxon>
        <taxon>Alphaproteobacteria</taxon>
        <taxon>Sphingomonadales</taxon>
        <taxon>Erythrobacteraceae</taxon>
        <taxon>Erythrobacter/Porphyrobacter group</taxon>
        <taxon>Erythrobacter</taxon>
    </lineage>
</organism>
<keyword evidence="2" id="KW-1185">Reference proteome</keyword>
<sequence>MPPGSGRAGATAAHTQLPLPVGMCLEAVTADQMDKARAGLERLVQ</sequence>
<proteinExistence type="predicted"/>
<dbReference type="RefSeq" id="WP_158093663.1">
    <property type="nucleotide sequence ID" value="NZ_LZYB01000008.1"/>
</dbReference>
<gene>
    <name evidence="1" type="ORF">I603_2658</name>
</gene>
<accession>A0A1A7BFB1</accession>
<protein>
    <submittedName>
        <fullName evidence="1">Uncharacterized protein</fullName>
    </submittedName>
</protein>
<dbReference type="STRING" id="1300349.I603_2658"/>
<dbReference type="Proteomes" id="UP000092484">
    <property type="component" value="Unassembled WGS sequence"/>
</dbReference>
<dbReference type="EMBL" id="LZYB01000008">
    <property type="protein sequence ID" value="OBV10097.1"/>
    <property type="molecule type" value="Genomic_DNA"/>
</dbReference>
<evidence type="ECO:0000313" key="2">
    <source>
        <dbReference type="Proteomes" id="UP000092484"/>
    </source>
</evidence>
<dbReference type="AlphaFoldDB" id="A0A1A7BFB1"/>
<reference evidence="1 2" key="1">
    <citation type="submission" date="2016-06" db="EMBL/GenBank/DDBJ databases">
        <title>Genome sequence of Porphyrobacter dokdonensis DSW-74.</title>
        <authorList>
            <person name="Kim J.F."/>
            <person name="Song J.Y."/>
        </authorList>
    </citation>
    <scope>NUCLEOTIDE SEQUENCE [LARGE SCALE GENOMIC DNA]</scope>
    <source>
        <strain evidence="1 2">DSW-74</strain>
    </source>
</reference>
<evidence type="ECO:0000313" key="1">
    <source>
        <dbReference type="EMBL" id="OBV10097.1"/>
    </source>
</evidence>
<name>A0A1A7BFB1_9SPHN</name>